<feature type="repeat" description="Filamin" evidence="3">
    <location>
        <begin position="247"/>
        <end position="309"/>
    </location>
</feature>
<proteinExistence type="inferred from homology"/>
<dbReference type="GO" id="GO:0030036">
    <property type="term" value="P:actin cytoskeleton organization"/>
    <property type="evidence" value="ECO:0007669"/>
    <property type="project" value="InterPro"/>
</dbReference>
<dbReference type="InterPro" id="IPR001298">
    <property type="entry name" value="Filamin/ABP280_rpt"/>
</dbReference>
<accession>A0AAV4EP10</accession>
<dbReference type="PANTHER" id="PTHR38537:SF8">
    <property type="entry name" value="FILAMIN-A"/>
    <property type="match status" value="1"/>
</dbReference>
<dbReference type="AlphaFoldDB" id="A0AAV4EP10"/>
<feature type="repeat" description="Filamin" evidence="3">
    <location>
        <begin position="109"/>
        <end position="202"/>
    </location>
</feature>
<evidence type="ECO:0000313" key="4">
    <source>
        <dbReference type="EMBL" id="GFR62843.1"/>
    </source>
</evidence>
<evidence type="ECO:0000256" key="1">
    <source>
        <dbReference type="ARBA" id="ARBA00009238"/>
    </source>
</evidence>
<comment type="similarity">
    <text evidence="1">Belongs to the filamin family.</text>
</comment>
<evidence type="ECO:0000256" key="2">
    <source>
        <dbReference type="ARBA" id="ARBA00022737"/>
    </source>
</evidence>
<dbReference type="InterPro" id="IPR013783">
    <property type="entry name" value="Ig-like_fold"/>
</dbReference>
<protein>
    <submittedName>
        <fullName evidence="4">Filamin-A</fullName>
    </submittedName>
</protein>
<keyword evidence="5" id="KW-1185">Reference proteome</keyword>
<dbReference type="SUPFAM" id="SSF81296">
    <property type="entry name" value="E set domains"/>
    <property type="match status" value="3"/>
</dbReference>
<dbReference type="InterPro" id="IPR044801">
    <property type="entry name" value="Filamin"/>
</dbReference>
<dbReference type="InterPro" id="IPR014756">
    <property type="entry name" value="Ig_E-set"/>
</dbReference>
<dbReference type="SMART" id="SM00557">
    <property type="entry name" value="IG_FLMN"/>
    <property type="match status" value="3"/>
</dbReference>
<dbReference type="PROSITE" id="PS50194">
    <property type="entry name" value="FILAMIN_REPEAT"/>
    <property type="match status" value="4"/>
</dbReference>
<dbReference type="Gene3D" id="2.60.40.10">
    <property type="entry name" value="Immunoglobulins"/>
    <property type="match status" value="3"/>
</dbReference>
<organism evidence="4 5">
    <name type="scientific">Elysia marginata</name>
    <dbReference type="NCBI Taxonomy" id="1093978"/>
    <lineage>
        <taxon>Eukaryota</taxon>
        <taxon>Metazoa</taxon>
        <taxon>Spiralia</taxon>
        <taxon>Lophotrochozoa</taxon>
        <taxon>Mollusca</taxon>
        <taxon>Gastropoda</taxon>
        <taxon>Heterobranchia</taxon>
        <taxon>Euthyneura</taxon>
        <taxon>Panpulmonata</taxon>
        <taxon>Sacoglossa</taxon>
        <taxon>Placobranchoidea</taxon>
        <taxon>Plakobranchidae</taxon>
        <taxon>Elysia</taxon>
    </lineage>
</organism>
<keyword evidence="2" id="KW-0677">Repeat</keyword>
<comment type="caution">
    <text evidence="4">The sequence shown here is derived from an EMBL/GenBank/DDBJ whole genome shotgun (WGS) entry which is preliminary data.</text>
</comment>
<dbReference type="GO" id="GO:0051015">
    <property type="term" value="F:actin filament binding"/>
    <property type="evidence" value="ECO:0007669"/>
    <property type="project" value="InterPro"/>
</dbReference>
<evidence type="ECO:0000313" key="5">
    <source>
        <dbReference type="Proteomes" id="UP000762676"/>
    </source>
</evidence>
<name>A0AAV4EP10_9GAST</name>
<dbReference type="PANTHER" id="PTHR38537">
    <property type="entry name" value="JITTERBUG, ISOFORM N"/>
    <property type="match status" value="1"/>
</dbReference>
<gene>
    <name evidence="4" type="ORF">ElyMa_001880600</name>
</gene>
<feature type="repeat" description="Filamin" evidence="3">
    <location>
        <begin position="5"/>
        <end position="105"/>
    </location>
</feature>
<dbReference type="EMBL" id="BMAT01003816">
    <property type="protein sequence ID" value="GFR62843.1"/>
    <property type="molecule type" value="Genomic_DNA"/>
</dbReference>
<feature type="non-terminal residue" evidence="4">
    <location>
        <position position="1"/>
    </location>
</feature>
<dbReference type="Proteomes" id="UP000762676">
    <property type="component" value="Unassembled WGS sequence"/>
</dbReference>
<dbReference type="Pfam" id="PF00630">
    <property type="entry name" value="Filamin"/>
    <property type="match status" value="2"/>
</dbReference>
<evidence type="ECO:0000256" key="3">
    <source>
        <dbReference type="PROSITE-ProRule" id="PRU00087"/>
    </source>
</evidence>
<reference evidence="4 5" key="1">
    <citation type="journal article" date="2021" name="Elife">
        <title>Chloroplast acquisition without the gene transfer in kleptoplastic sea slugs, Plakobranchus ocellatus.</title>
        <authorList>
            <person name="Maeda T."/>
            <person name="Takahashi S."/>
            <person name="Yoshida T."/>
            <person name="Shimamura S."/>
            <person name="Takaki Y."/>
            <person name="Nagai Y."/>
            <person name="Toyoda A."/>
            <person name="Suzuki Y."/>
            <person name="Arimoto A."/>
            <person name="Ishii H."/>
            <person name="Satoh N."/>
            <person name="Nishiyama T."/>
            <person name="Hasebe M."/>
            <person name="Maruyama T."/>
            <person name="Minagawa J."/>
            <person name="Obokata J."/>
            <person name="Shigenobu S."/>
        </authorList>
    </citation>
    <scope>NUCLEOTIDE SEQUENCE [LARGE SCALE GENOMIC DNA]</scope>
</reference>
<sequence>CPYKVSVTDKSQVKLQDDLIERQDETGRLALSGGQHTVLTFTIDRAGPGIFMAEVLSPDGKLPIHVEQGPTKAVVSFQSSVEGDHYVHLYWNETPIDCSPILAYCPGPPLPIDASQVAILGKGAESGRAKIRTEFVIDGRRAGPGVPRVVLQGVQSTLPVEMKPLQYDRYRCAYTAPSPGGFLLYVYWSEALVPKCPLKVTVTPKGDPRKVKVTGSGLAGGVAGFEWKVLVDTLEAGPGNPFEMFAGAPPDPTKVQVFGPGVEDGIVGEFESRFLVDTHGAGAGQLAVKIRGPRGRRTFIVSRLVVSEQ</sequence>
<feature type="repeat" description="Filamin" evidence="3">
    <location>
        <begin position="203"/>
        <end position="240"/>
    </location>
</feature>
<dbReference type="InterPro" id="IPR017868">
    <property type="entry name" value="Filamin/ABP280_repeat-like"/>
</dbReference>